<feature type="region of interest" description="Disordered" evidence="1">
    <location>
        <begin position="40"/>
        <end position="137"/>
    </location>
</feature>
<feature type="compositionally biased region" description="Polar residues" evidence="1">
    <location>
        <begin position="59"/>
        <end position="70"/>
    </location>
</feature>
<sequence>MCSAFFEVKRILISYAHSHSCDDYLTLLYRIECLARHLQTQAPPPPKKKRNEEQFGHETAQSFGTSNVTTRSKDEPQLPPGPQGPAEMEVESTLKELTIGSPPPLLLGTLPDVPEHEIPSEPTLPSLSNEEPASGQKPTVTIPAVFRQNETTEIGNNTISIANVESVEVHREACKKLQMEIDRCKSEYRGKDFKVNCDEYPLEIPSGGIDKFFSMFAEGQ</sequence>
<evidence type="ECO:0000256" key="1">
    <source>
        <dbReference type="SAM" id="MobiDB-lite"/>
    </source>
</evidence>
<dbReference type="Proteomes" id="UP001590951">
    <property type="component" value="Unassembled WGS sequence"/>
</dbReference>
<accession>A0ABR4BLB7</accession>
<name>A0ABR4BLB7_9LECA</name>
<protein>
    <submittedName>
        <fullName evidence="2">Uncharacterized protein</fullName>
    </submittedName>
</protein>
<keyword evidence="3" id="KW-1185">Reference proteome</keyword>
<proteinExistence type="predicted"/>
<organism evidence="2 3">
    <name type="scientific">Lepraria finkii</name>
    <dbReference type="NCBI Taxonomy" id="1340010"/>
    <lineage>
        <taxon>Eukaryota</taxon>
        <taxon>Fungi</taxon>
        <taxon>Dikarya</taxon>
        <taxon>Ascomycota</taxon>
        <taxon>Pezizomycotina</taxon>
        <taxon>Lecanoromycetes</taxon>
        <taxon>OSLEUM clade</taxon>
        <taxon>Lecanoromycetidae</taxon>
        <taxon>Lecanorales</taxon>
        <taxon>Lecanorineae</taxon>
        <taxon>Stereocaulaceae</taxon>
        <taxon>Lepraria</taxon>
    </lineage>
</organism>
<reference evidence="2 3" key="1">
    <citation type="submission" date="2024-09" db="EMBL/GenBank/DDBJ databases">
        <title>Rethinking Asexuality: The Enigmatic Case of Functional Sexual Genes in Lepraria (Stereocaulaceae).</title>
        <authorList>
            <person name="Doellman M."/>
            <person name="Sun Y."/>
            <person name="Barcenas-Pena A."/>
            <person name="Lumbsch H.T."/>
            <person name="Grewe F."/>
        </authorList>
    </citation>
    <scope>NUCLEOTIDE SEQUENCE [LARGE SCALE GENOMIC DNA]</scope>
    <source>
        <strain evidence="2 3">Grewe 0041</strain>
    </source>
</reference>
<comment type="caution">
    <text evidence="2">The sequence shown here is derived from an EMBL/GenBank/DDBJ whole genome shotgun (WGS) entry which is preliminary data.</text>
</comment>
<evidence type="ECO:0000313" key="2">
    <source>
        <dbReference type="EMBL" id="KAL2057816.1"/>
    </source>
</evidence>
<dbReference type="EMBL" id="JBHFEH010000004">
    <property type="protein sequence ID" value="KAL2057816.1"/>
    <property type="molecule type" value="Genomic_DNA"/>
</dbReference>
<feature type="compositionally biased region" description="Polar residues" evidence="1">
    <location>
        <begin position="123"/>
        <end position="137"/>
    </location>
</feature>
<gene>
    <name evidence="2" type="ORF">ABVK25_002200</name>
</gene>
<evidence type="ECO:0000313" key="3">
    <source>
        <dbReference type="Proteomes" id="UP001590951"/>
    </source>
</evidence>